<reference evidence="1 2" key="1">
    <citation type="submission" date="2019-05" db="EMBL/GenBank/DDBJ databases">
        <title>Another draft genome of Portunus trituberculatus and its Hox gene families provides insights of decapod evolution.</title>
        <authorList>
            <person name="Jeong J.-H."/>
            <person name="Song I."/>
            <person name="Kim S."/>
            <person name="Choi T."/>
            <person name="Kim D."/>
            <person name="Ryu S."/>
            <person name="Kim W."/>
        </authorList>
    </citation>
    <scope>NUCLEOTIDE SEQUENCE [LARGE SCALE GENOMIC DNA]</scope>
    <source>
        <tissue evidence="1">Muscle</tissue>
    </source>
</reference>
<comment type="caution">
    <text evidence="1">The sequence shown here is derived from an EMBL/GenBank/DDBJ whole genome shotgun (WGS) entry which is preliminary data.</text>
</comment>
<dbReference type="EMBL" id="VSRR010001612">
    <property type="protein sequence ID" value="MPC26538.1"/>
    <property type="molecule type" value="Genomic_DNA"/>
</dbReference>
<keyword evidence="2" id="KW-1185">Reference proteome</keyword>
<organism evidence="1 2">
    <name type="scientific">Portunus trituberculatus</name>
    <name type="common">Swimming crab</name>
    <name type="synonym">Neptunus trituberculatus</name>
    <dbReference type="NCBI Taxonomy" id="210409"/>
    <lineage>
        <taxon>Eukaryota</taxon>
        <taxon>Metazoa</taxon>
        <taxon>Ecdysozoa</taxon>
        <taxon>Arthropoda</taxon>
        <taxon>Crustacea</taxon>
        <taxon>Multicrustacea</taxon>
        <taxon>Malacostraca</taxon>
        <taxon>Eumalacostraca</taxon>
        <taxon>Eucarida</taxon>
        <taxon>Decapoda</taxon>
        <taxon>Pleocyemata</taxon>
        <taxon>Brachyura</taxon>
        <taxon>Eubrachyura</taxon>
        <taxon>Portunoidea</taxon>
        <taxon>Portunidae</taxon>
        <taxon>Portuninae</taxon>
        <taxon>Portunus</taxon>
    </lineage>
</organism>
<name>A0A5B7DYL1_PORTR</name>
<sequence length="75" mass="8508">MWSEVMFWVGFVVWRRKRHAMMLRVAPPFFPSCALPIFPILLPLIPPPPAFLTYHPSPARPVILPLSILTQGSGN</sequence>
<protein>
    <submittedName>
        <fullName evidence="1">Uncharacterized protein</fullName>
    </submittedName>
</protein>
<dbReference type="Proteomes" id="UP000324222">
    <property type="component" value="Unassembled WGS sequence"/>
</dbReference>
<gene>
    <name evidence="1" type="ORF">E2C01_019680</name>
</gene>
<accession>A0A5B7DYL1</accession>
<evidence type="ECO:0000313" key="2">
    <source>
        <dbReference type="Proteomes" id="UP000324222"/>
    </source>
</evidence>
<evidence type="ECO:0000313" key="1">
    <source>
        <dbReference type="EMBL" id="MPC26538.1"/>
    </source>
</evidence>
<proteinExistence type="predicted"/>
<dbReference type="AlphaFoldDB" id="A0A5B7DYL1"/>